<organism evidence="4 5">
    <name type="scientific">Segatella bryantii</name>
    <name type="common">Prevotella bryantii</name>
    <dbReference type="NCBI Taxonomy" id="77095"/>
    <lineage>
        <taxon>Bacteria</taxon>
        <taxon>Pseudomonadati</taxon>
        <taxon>Bacteroidota</taxon>
        <taxon>Bacteroidia</taxon>
        <taxon>Bacteroidales</taxon>
        <taxon>Prevotellaceae</taxon>
        <taxon>Segatella</taxon>
    </lineage>
</organism>
<evidence type="ECO:0000256" key="3">
    <source>
        <dbReference type="SAM" id="SignalP"/>
    </source>
</evidence>
<dbReference type="InterPro" id="IPR011990">
    <property type="entry name" value="TPR-like_helical_dom_sf"/>
</dbReference>
<name>A0AA37MKG4_SEGBR</name>
<protein>
    <submittedName>
        <fullName evidence="4">Serine protease</fullName>
    </submittedName>
</protein>
<dbReference type="SMART" id="SM00028">
    <property type="entry name" value="TPR"/>
    <property type="match status" value="5"/>
</dbReference>
<keyword evidence="4" id="KW-0378">Hydrolase</keyword>
<dbReference type="RefSeq" id="WP_006283196.1">
    <property type="nucleotide sequence ID" value="NZ_BPTR01000001.1"/>
</dbReference>
<dbReference type="Gene3D" id="1.25.40.10">
    <property type="entry name" value="Tetratricopeptide repeat domain"/>
    <property type="match status" value="3"/>
</dbReference>
<dbReference type="InterPro" id="IPR009003">
    <property type="entry name" value="Peptidase_S1_PA"/>
</dbReference>
<dbReference type="AlphaFoldDB" id="A0AA37MKG4"/>
<keyword evidence="3" id="KW-0732">Signal</keyword>
<dbReference type="PANTHER" id="PTHR44858">
    <property type="entry name" value="TETRATRICOPEPTIDE REPEAT PROTEIN 6"/>
    <property type="match status" value="1"/>
</dbReference>
<dbReference type="GO" id="GO:0008233">
    <property type="term" value="F:peptidase activity"/>
    <property type="evidence" value="ECO:0007669"/>
    <property type="project" value="UniProtKB-KW"/>
</dbReference>
<proteinExistence type="predicted"/>
<evidence type="ECO:0000313" key="5">
    <source>
        <dbReference type="Proteomes" id="UP000887043"/>
    </source>
</evidence>
<dbReference type="InterPro" id="IPR019734">
    <property type="entry name" value="TPR_rpt"/>
</dbReference>
<keyword evidence="2" id="KW-0802">TPR repeat</keyword>
<gene>
    <name evidence="4" type="ORF">PRRU23_04390</name>
</gene>
<dbReference type="Proteomes" id="UP000887043">
    <property type="component" value="Unassembled WGS sequence"/>
</dbReference>
<dbReference type="InterPro" id="IPR050498">
    <property type="entry name" value="Ycf3"/>
</dbReference>
<feature type="signal peptide" evidence="3">
    <location>
        <begin position="1"/>
        <end position="21"/>
    </location>
</feature>
<dbReference type="SUPFAM" id="SSF48452">
    <property type="entry name" value="TPR-like"/>
    <property type="match status" value="2"/>
</dbReference>
<dbReference type="GO" id="GO:0006508">
    <property type="term" value="P:proteolysis"/>
    <property type="evidence" value="ECO:0007669"/>
    <property type="project" value="UniProtKB-KW"/>
</dbReference>
<dbReference type="EMBL" id="BPTR01000001">
    <property type="protein sequence ID" value="GJG26739.1"/>
    <property type="molecule type" value="Genomic_DNA"/>
</dbReference>
<keyword evidence="1" id="KW-0677">Repeat</keyword>
<accession>A0AA37MKG4</accession>
<dbReference type="SUPFAM" id="SSF50494">
    <property type="entry name" value="Trypsin-like serine proteases"/>
    <property type="match status" value="1"/>
</dbReference>
<sequence length="557" mass="62766">MKKVLITFISLLLLASTEVKAQPGPVKKVANAVFTITTFKSDGSILANDHGVFIDGEGTGITSFSPFIGATTAKIHDARGKELEVDYIIGANELYNVAKIKVKGLTSSAPLAADIKAGTKAWLVPYAVNTPACQEVKVDKVEKFNSTFNYYIMNSNAPENAISCPFVTADGKVLGLLVHSNTDSDVHAIDARFTNSLKVNGISSLDPALKQTEIRTKLPDTEDDAMFTLIMAKNKGNENNVVKYIEEYISKFPTSSEGYKEQAEYLMLKNKYAEADKILQTGIQKSSKKDEAHYNYSSMIYKTAIYSPEKYQLWTLDKAYEEAETAYKIQALPVYQHLMAQIIFSQQKYQKAYESFIALTKSDMRSGELFYEAAQSKRMLNAPKNEIFALLDSAVNVYTRPYTVQNAQMVAPYIYARGKALDEMGKYREALKDYNEYDTLMLFRANHEFYYTRYKCEMQIRQWQQALQDISHAIILNPNEPTYFAELASLDIRVHREEEAIKSARRCIELAPEYADGYLLLGLALCQTNNTTEGITNLEKAKQLGDKRADGYIKKFK</sequence>
<comment type="caution">
    <text evidence="4">The sequence shown here is derived from an EMBL/GenBank/DDBJ whole genome shotgun (WGS) entry which is preliminary data.</text>
</comment>
<keyword evidence="4" id="KW-0645">Protease</keyword>
<evidence type="ECO:0000256" key="2">
    <source>
        <dbReference type="ARBA" id="ARBA00022803"/>
    </source>
</evidence>
<evidence type="ECO:0000256" key="1">
    <source>
        <dbReference type="ARBA" id="ARBA00022737"/>
    </source>
</evidence>
<dbReference type="PANTHER" id="PTHR44858:SF1">
    <property type="entry name" value="UDP-N-ACETYLGLUCOSAMINE--PEPTIDE N-ACETYLGLUCOSAMINYLTRANSFERASE SPINDLY-RELATED"/>
    <property type="match status" value="1"/>
</dbReference>
<reference evidence="4" key="1">
    <citation type="submission" date="2021-08" db="EMBL/GenBank/DDBJ databases">
        <title>Prevotella lacticifex sp. nov., isolated from rumen of cow.</title>
        <authorList>
            <person name="Shinkai T."/>
            <person name="Ikeyama N."/>
            <person name="Kumagai M."/>
            <person name="Ohmori H."/>
            <person name="Sakamoto M."/>
            <person name="Ohkuma M."/>
            <person name="Mitsumori M."/>
        </authorList>
    </citation>
    <scope>NUCLEOTIDE SEQUENCE</scope>
    <source>
        <strain evidence="4">DSM 11371</strain>
    </source>
</reference>
<evidence type="ECO:0000313" key="4">
    <source>
        <dbReference type="EMBL" id="GJG26739.1"/>
    </source>
</evidence>
<feature type="chain" id="PRO_5041377897" evidence="3">
    <location>
        <begin position="22"/>
        <end position="557"/>
    </location>
</feature>